<evidence type="ECO:0000259" key="3">
    <source>
        <dbReference type="Pfam" id="PF03358"/>
    </source>
</evidence>
<accession>A0A1B7LIN7</accession>
<dbReference type="RefSeq" id="WP_066666167.1">
    <property type="nucleotide sequence ID" value="NZ_LYVF01000013.1"/>
</dbReference>
<dbReference type="GO" id="GO:0016491">
    <property type="term" value="F:oxidoreductase activity"/>
    <property type="evidence" value="ECO:0007669"/>
    <property type="project" value="InterPro"/>
</dbReference>
<organism evidence="4 5">
    <name type="scientific">Desulfotomaculum copahuensis</name>
    <dbReference type="NCBI Taxonomy" id="1838280"/>
    <lineage>
        <taxon>Bacteria</taxon>
        <taxon>Bacillati</taxon>
        <taxon>Bacillota</taxon>
        <taxon>Clostridia</taxon>
        <taxon>Eubacteriales</taxon>
        <taxon>Desulfotomaculaceae</taxon>
        <taxon>Desulfotomaculum</taxon>
    </lineage>
</organism>
<keyword evidence="5" id="KW-1185">Reference proteome</keyword>
<gene>
    <name evidence="4" type="ORF">A6M21_03160</name>
</gene>
<keyword evidence="1" id="KW-0285">Flavoprotein</keyword>
<dbReference type="InterPro" id="IPR005025">
    <property type="entry name" value="FMN_Rdtase-like_dom"/>
</dbReference>
<name>A0A1B7LIN7_9FIRM</name>
<evidence type="ECO:0000256" key="1">
    <source>
        <dbReference type="ARBA" id="ARBA00022630"/>
    </source>
</evidence>
<keyword evidence="2" id="KW-0288">FMN</keyword>
<feature type="domain" description="NADPH-dependent FMN reductase-like" evidence="3">
    <location>
        <begin position="6"/>
        <end position="114"/>
    </location>
</feature>
<evidence type="ECO:0000313" key="4">
    <source>
        <dbReference type="EMBL" id="OAT86438.1"/>
    </source>
</evidence>
<dbReference type="AlphaFoldDB" id="A0A1B7LIN7"/>
<sequence>MPEQIKCLAVAASPRKDGNTALLARQALAGCREAGAETEFLYLADYAYAPCRGCEACSKTGRCVVADDAKVIFDRILAADRLILAAPIFSMGICAQAKMLIDRAQQFWATKYVLKRPVIPEAALRPPRRGIYIATAGTNLPGVFDGAIRVVKYFFKMLEIDLTGTFCYPRVDAKGSVKDHPTALAECLQAGRELG</sequence>
<dbReference type="Gene3D" id="3.40.50.360">
    <property type="match status" value="1"/>
</dbReference>
<protein>
    <submittedName>
        <fullName evidence="4">NADPH-dependent FMN reductase</fullName>
    </submittedName>
</protein>
<evidence type="ECO:0000256" key="2">
    <source>
        <dbReference type="ARBA" id="ARBA00022643"/>
    </source>
</evidence>
<dbReference type="Pfam" id="PF03358">
    <property type="entry name" value="FMN_red"/>
    <property type="match status" value="1"/>
</dbReference>
<reference evidence="4 5" key="1">
    <citation type="submission" date="2016-04" db="EMBL/GenBank/DDBJ databases">
        <authorList>
            <person name="Evans L.H."/>
            <person name="Alamgir A."/>
            <person name="Owens N."/>
            <person name="Weber N.D."/>
            <person name="Virtaneva K."/>
            <person name="Barbian K."/>
            <person name="Babar A."/>
            <person name="Rosenke K."/>
        </authorList>
    </citation>
    <scope>NUCLEOTIDE SEQUENCE [LARGE SCALE GENOMIC DNA]</scope>
    <source>
        <strain evidence="4 5">LMa1</strain>
    </source>
</reference>
<comment type="caution">
    <text evidence="4">The sequence shown here is derived from an EMBL/GenBank/DDBJ whole genome shotgun (WGS) entry which is preliminary data.</text>
</comment>
<dbReference type="EMBL" id="LYVF01000013">
    <property type="protein sequence ID" value="OAT86438.1"/>
    <property type="molecule type" value="Genomic_DNA"/>
</dbReference>
<dbReference type="PANTHER" id="PTHR43278:SF2">
    <property type="entry name" value="IRON-SULFUR FLAVOPROTEIN"/>
    <property type="match status" value="1"/>
</dbReference>
<dbReference type="PANTHER" id="PTHR43278">
    <property type="entry name" value="NAD(P)H-DEPENDENT FMN-CONTAINING OXIDOREDUCTASE YWQN-RELATED"/>
    <property type="match status" value="1"/>
</dbReference>
<proteinExistence type="predicted"/>
<dbReference type="InterPro" id="IPR029039">
    <property type="entry name" value="Flavoprotein-like_sf"/>
</dbReference>
<dbReference type="SUPFAM" id="SSF52218">
    <property type="entry name" value="Flavoproteins"/>
    <property type="match status" value="1"/>
</dbReference>
<dbReference type="InterPro" id="IPR051796">
    <property type="entry name" value="ISF_SsuE-like"/>
</dbReference>
<dbReference type="OrthoDB" id="6398207at2"/>
<dbReference type="STRING" id="1838280.A6M21_03160"/>
<dbReference type="Proteomes" id="UP000078532">
    <property type="component" value="Unassembled WGS sequence"/>
</dbReference>
<evidence type="ECO:0000313" key="5">
    <source>
        <dbReference type="Proteomes" id="UP000078532"/>
    </source>
</evidence>